<dbReference type="EMBL" id="GL891303">
    <property type="protein sequence ID" value="EGO58927.1"/>
    <property type="molecule type" value="Genomic_DNA"/>
</dbReference>
<evidence type="ECO:0000256" key="1">
    <source>
        <dbReference type="SAM" id="MobiDB-lite"/>
    </source>
</evidence>
<dbReference type="Proteomes" id="UP000008065">
    <property type="component" value="Unassembled WGS sequence"/>
</dbReference>
<dbReference type="GeneID" id="20830104"/>
<dbReference type="VEuPathDB" id="FungiDB:NEUTE1DRAFT_78474"/>
<dbReference type="AlphaFoldDB" id="F8MI71"/>
<feature type="region of interest" description="Disordered" evidence="1">
    <location>
        <begin position="1"/>
        <end position="32"/>
    </location>
</feature>
<dbReference type="RefSeq" id="XP_009849220.1">
    <property type="nucleotide sequence ID" value="XM_009850918.1"/>
</dbReference>
<organism evidence="2 3">
    <name type="scientific">Neurospora tetrasperma (strain FGSC 2508 / ATCC MYA-4615 / P0657)</name>
    <dbReference type="NCBI Taxonomy" id="510951"/>
    <lineage>
        <taxon>Eukaryota</taxon>
        <taxon>Fungi</taxon>
        <taxon>Dikarya</taxon>
        <taxon>Ascomycota</taxon>
        <taxon>Pezizomycotina</taxon>
        <taxon>Sordariomycetes</taxon>
        <taxon>Sordariomycetidae</taxon>
        <taxon>Sordariales</taxon>
        <taxon>Sordariaceae</taxon>
        <taxon>Neurospora</taxon>
    </lineage>
</organism>
<dbReference type="HOGENOM" id="CLU_184653_0_0_1"/>
<protein>
    <submittedName>
        <fullName evidence="2">Uncharacterized protein</fullName>
    </submittedName>
</protein>
<evidence type="ECO:0000313" key="2">
    <source>
        <dbReference type="EMBL" id="EGO58927.1"/>
    </source>
</evidence>
<dbReference type="OrthoDB" id="3761882at2759"/>
<dbReference type="KEGG" id="nte:NEUTE1DRAFT78474"/>
<accession>F8MI71</accession>
<keyword evidence="3" id="KW-1185">Reference proteome</keyword>
<gene>
    <name evidence="2" type="ORF">NEUTE1DRAFT_78474</name>
</gene>
<evidence type="ECO:0000313" key="3">
    <source>
        <dbReference type="Proteomes" id="UP000008065"/>
    </source>
</evidence>
<name>F8MI71_NEUT8</name>
<proteinExistence type="predicted"/>
<reference evidence="3" key="1">
    <citation type="journal article" date="2011" name="Genetics">
        <title>Massive changes in genome architecture accompany the transition to self-fertility in the filamentous fungus Neurospora tetrasperma.</title>
        <authorList>
            <person name="Ellison C.E."/>
            <person name="Stajich J.E."/>
            <person name="Jacobson D.J."/>
            <person name="Natvig D.O."/>
            <person name="Lapidus A."/>
            <person name="Foster B."/>
            <person name="Aerts A."/>
            <person name="Riley R."/>
            <person name="Lindquist E.A."/>
            <person name="Grigoriev I.V."/>
            <person name="Taylor J.W."/>
        </authorList>
    </citation>
    <scope>NUCLEOTIDE SEQUENCE [LARGE SCALE GENOMIC DNA]</scope>
    <source>
        <strain evidence="3">FGSC 2508 / P0657</strain>
    </source>
</reference>
<feature type="compositionally biased region" description="Polar residues" evidence="1">
    <location>
        <begin position="10"/>
        <end position="23"/>
    </location>
</feature>
<sequence>MERLDEYSVSGDNKSNNSDTNENMDGKPEVSSGYQGQTFVYQELPARITNPVKLAALLRTQFGVGKYEVSMIRSVYNVGTPRRLSLTEISLCRGL</sequence>